<dbReference type="Gene3D" id="3.30.750.24">
    <property type="entry name" value="STAS domain"/>
    <property type="match status" value="1"/>
</dbReference>
<protein>
    <recommendedName>
        <fullName evidence="2">STAS domain-containing protein</fullName>
    </recommendedName>
</protein>
<dbReference type="RefSeq" id="WP_344513986.1">
    <property type="nucleotide sequence ID" value="NZ_BAAAQD010000042.1"/>
</dbReference>
<dbReference type="Pfam" id="PF01740">
    <property type="entry name" value="STAS"/>
    <property type="match status" value="1"/>
</dbReference>
<comment type="caution">
    <text evidence="3">The sequence shown here is derived from an EMBL/GenBank/DDBJ whole genome shotgun (WGS) entry which is preliminary data.</text>
</comment>
<organism evidence="3 4">
    <name type="scientific">Dactylosporangium maewongense</name>
    <dbReference type="NCBI Taxonomy" id="634393"/>
    <lineage>
        <taxon>Bacteria</taxon>
        <taxon>Bacillati</taxon>
        <taxon>Actinomycetota</taxon>
        <taxon>Actinomycetes</taxon>
        <taxon>Micromonosporales</taxon>
        <taxon>Micromonosporaceae</taxon>
        <taxon>Dactylosporangium</taxon>
    </lineage>
</organism>
<dbReference type="PROSITE" id="PS50801">
    <property type="entry name" value="STAS"/>
    <property type="match status" value="1"/>
</dbReference>
<evidence type="ECO:0000259" key="2">
    <source>
        <dbReference type="PROSITE" id="PS50801"/>
    </source>
</evidence>
<keyword evidence="4" id="KW-1185">Reference proteome</keyword>
<feature type="domain" description="STAS" evidence="2">
    <location>
        <begin position="87"/>
        <end position="195"/>
    </location>
</feature>
<dbReference type="SUPFAM" id="SSF52091">
    <property type="entry name" value="SpoIIaa-like"/>
    <property type="match status" value="1"/>
</dbReference>
<dbReference type="InterPro" id="IPR036513">
    <property type="entry name" value="STAS_dom_sf"/>
</dbReference>
<accession>A0ABN2D3R1</accession>
<reference evidence="3 4" key="1">
    <citation type="journal article" date="2019" name="Int. J. Syst. Evol. Microbiol.">
        <title>The Global Catalogue of Microorganisms (GCM) 10K type strain sequencing project: providing services to taxonomists for standard genome sequencing and annotation.</title>
        <authorList>
            <consortium name="The Broad Institute Genomics Platform"/>
            <consortium name="The Broad Institute Genome Sequencing Center for Infectious Disease"/>
            <person name="Wu L."/>
            <person name="Ma J."/>
        </authorList>
    </citation>
    <scope>NUCLEOTIDE SEQUENCE [LARGE SCALE GENOMIC DNA]</scope>
    <source>
        <strain evidence="3 4">JCM 15933</strain>
    </source>
</reference>
<dbReference type="InterPro" id="IPR002645">
    <property type="entry name" value="STAS_dom"/>
</dbReference>
<evidence type="ECO:0000313" key="4">
    <source>
        <dbReference type="Proteomes" id="UP001501470"/>
    </source>
</evidence>
<dbReference type="EMBL" id="BAAAQD010000042">
    <property type="protein sequence ID" value="GAA1569699.1"/>
    <property type="molecule type" value="Genomic_DNA"/>
</dbReference>
<feature type="region of interest" description="Disordered" evidence="1">
    <location>
        <begin position="199"/>
        <end position="227"/>
    </location>
</feature>
<dbReference type="Proteomes" id="UP001501470">
    <property type="component" value="Unassembled WGS sequence"/>
</dbReference>
<sequence length="227" mass="24283">MTALLSRDGKNFTLACDRCGQMVTGLAPSMGTWDVAWSLFGQDGWRGADLATGPHACGRCDGQVDDAGMVEQAFDRQTDVPVGRALRRIVLHRLPDMLVVRPAGGLDLVANVGLQELLRTGVEPGGHVLFDFTRVTSVDSGTFAVLVNAHRRAVAHQARIAVAGARADVRAAIELLCLHRVLPMFDDQRDAMRWLRGERRAGSHGQAPRSSVRAADVDAAVGPPSGS</sequence>
<evidence type="ECO:0000256" key="1">
    <source>
        <dbReference type="SAM" id="MobiDB-lite"/>
    </source>
</evidence>
<evidence type="ECO:0000313" key="3">
    <source>
        <dbReference type="EMBL" id="GAA1569699.1"/>
    </source>
</evidence>
<gene>
    <name evidence="3" type="ORF">GCM10009827_109390</name>
</gene>
<name>A0ABN2D3R1_9ACTN</name>
<proteinExistence type="predicted"/>
<feature type="compositionally biased region" description="Low complexity" evidence="1">
    <location>
        <begin position="209"/>
        <end position="221"/>
    </location>
</feature>
<dbReference type="CDD" id="cd07043">
    <property type="entry name" value="STAS_anti-anti-sigma_factors"/>
    <property type="match status" value="1"/>
</dbReference>